<evidence type="ECO:0000256" key="3">
    <source>
        <dbReference type="RuleBase" id="RU000363"/>
    </source>
</evidence>
<dbReference type="PANTHER" id="PTHR43313:SF4">
    <property type="entry name" value="17-BETA-HYDROXYSTEROID DEHYDROGENASE TYPE 6"/>
    <property type="match status" value="1"/>
</dbReference>
<dbReference type="InterPro" id="IPR036291">
    <property type="entry name" value="NAD(P)-bd_dom_sf"/>
</dbReference>
<dbReference type="Gene3D" id="3.40.50.720">
    <property type="entry name" value="NAD(P)-binding Rossmann-like Domain"/>
    <property type="match status" value="1"/>
</dbReference>
<name>A0A8J6G775_MICOH</name>
<dbReference type="PANTHER" id="PTHR43313">
    <property type="entry name" value="SHORT-CHAIN DEHYDROGENASE/REDUCTASE FAMILY 9C"/>
    <property type="match status" value="1"/>
</dbReference>
<gene>
    <name evidence="4" type="ORF">LTLLF_177730</name>
</gene>
<dbReference type="Proteomes" id="UP000710432">
    <property type="component" value="Unassembled WGS sequence"/>
</dbReference>
<reference evidence="4" key="1">
    <citation type="submission" date="2020-03" db="EMBL/GenBank/DDBJ databases">
        <title>Studies in the Genomics of Life Span.</title>
        <authorList>
            <person name="Glass D."/>
        </authorList>
    </citation>
    <scope>NUCLEOTIDE SEQUENCE</scope>
    <source>
        <strain evidence="4">LTLLF</strain>
        <tissue evidence="4">Muscle</tissue>
    </source>
</reference>
<dbReference type="EMBL" id="JAATJU010024490">
    <property type="protein sequence ID" value="KAH0505550.1"/>
    <property type="molecule type" value="Genomic_DNA"/>
</dbReference>
<protein>
    <submittedName>
        <fullName evidence="4">17-beta-hydroxysteroid dehydrogenase type 6</fullName>
    </submittedName>
</protein>
<keyword evidence="2" id="KW-0560">Oxidoreductase</keyword>
<dbReference type="Pfam" id="PF00106">
    <property type="entry name" value="adh_short"/>
    <property type="match status" value="1"/>
</dbReference>
<sequence>MWFYLVTLVGLYYLLRWYRERQVVSNLQDKHVFITGCDSGFGNLLARQLDRRGMRVLAACLTEKGAEELRNKTSDRLETVILDVTKTESIVAATQWVKERVGNRGLWGLVNNAAVFPPISYIEWLKPEDYMSVFQVNLVGLAQVTLSMLFLVKKAQGRIVNVSSVLGRVAFFGGFYSCSKYGVEAFSDILRVTKQNLMMSNTNLNVVTDCMEHALTSMYPRTRYSAGWDAQFIFIPLSYLPTSLADYILTRSRPKPAQAA</sequence>
<dbReference type="SUPFAM" id="SSF51735">
    <property type="entry name" value="NAD(P)-binding Rossmann-fold domains"/>
    <property type="match status" value="1"/>
</dbReference>
<dbReference type="AlphaFoldDB" id="A0A8J6G775"/>
<dbReference type="GO" id="GO:0016491">
    <property type="term" value="F:oxidoreductase activity"/>
    <property type="evidence" value="ECO:0007669"/>
    <property type="project" value="UniProtKB-KW"/>
</dbReference>
<comment type="caution">
    <text evidence="4">The sequence shown here is derived from an EMBL/GenBank/DDBJ whole genome shotgun (WGS) entry which is preliminary data.</text>
</comment>
<evidence type="ECO:0000256" key="2">
    <source>
        <dbReference type="ARBA" id="ARBA00023002"/>
    </source>
</evidence>
<dbReference type="PRINTS" id="PR00080">
    <property type="entry name" value="SDRFAMILY"/>
</dbReference>
<evidence type="ECO:0000256" key="1">
    <source>
        <dbReference type="ARBA" id="ARBA00006484"/>
    </source>
</evidence>
<evidence type="ECO:0000313" key="4">
    <source>
        <dbReference type="EMBL" id="KAH0505550.1"/>
    </source>
</evidence>
<proteinExistence type="inferred from homology"/>
<dbReference type="PROSITE" id="PS00061">
    <property type="entry name" value="ADH_SHORT"/>
    <property type="match status" value="1"/>
</dbReference>
<dbReference type="InterPro" id="IPR002347">
    <property type="entry name" value="SDR_fam"/>
</dbReference>
<organism evidence="4 5">
    <name type="scientific">Microtus ochrogaster</name>
    <name type="common">Prairie vole</name>
    <dbReference type="NCBI Taxonomy" id="79684"/>
    <lineage>
        <taxon>Eukaryota</taxon>
        <taxon>Metazoa</taxon>
        <taxon>Chordata</taxon>
        <taxon>Craniata</taxon>
        <taxon>Vertebrata</taxon>
        <taxon>Euteleostomi</taxon>
        <taxon>Mammalia</taxon>
        <taxon>Eutheria</taxon>
        <taxon>Euarchontoglires</taxon>
        <taxon>Glires</taxon>
        <taxon>Rodentia</taxon>
        <taxon>Myomorpha</taxon>
        <taxon>Muroidea</taxon>
        <taxon>Cricetidae</taxon>
        <taxon>Arvicolinae</taxon>
        <taxon>Microtus</taxon>
    </lineage>
</organism>
<dbReference type="PRINTS" id="PR00081">
    <property type="entry name" value="GDHRDH"/>
</dbReference>
<dbReference type="InterPro" id="IPR020904">
    <property type="entry name" value="Sc_DH/Rdtase_CS"/>
</dbReference>
<accession>A0A8J6G775</accession>
<evidence type="ECO:0000313" key="5">
    <source>
        <dbReference type="Proteomes" id="UP000710432"/>
    </source>
</evidence>
<dbReference type="GO" id="GO:0008202">
    <property type="term" value="P:steroid metabolic process"/>
    <property type="evidence" value="ECO:0007669"/>
    <property type="project" value="TreeGrafter"/>
</dbReference>
<comment type="similarity">
    <text evidence="1 3">Belongs to the short-chain dehydrogenases/reductases (SDR) family.</text>
</comment>